<evidence type="ECO:0000313" key="3">
    <source>
        <dbReference type="Proteomes" id="UP000736335"/>
    </source>
</evidence>
<evidence type="ECO:0000256" key="1">
    <source>
        <dbReference type="SAM" id="SignalP"/>
    </source>
</evidence>
<evidence type="ECO:0000313" key="2">
    <source>
        <dbReference type="EMBL" id="KAF9779009.1"/>
    </source>
</evidence>
<name>A0A9P6H4X5_9AGAM</name>
<reference evidence="2" key="1">
    <citation type="journal article" date="2020" name="Nat. Commun.">
        <title>Large-scale genome sequencing of mycorrhizal fungi provides insights into the early evolution of symbiotic traits.</title>
        <authorList>
            <person name="Miyauchi S."/>
            <person name="Kiss E."/>
            <person name="Kuo A."/>
            <person name="Drula E."/>
            <person name="Kohler A."/>
            <person name="Sanchez-Garcia M."/>
            <person name="Morin E."/>
            <person name="Andreopoulos B."/>
            <person name="Barry K.W."/>
            <person name="Bonito G."/>
            <person name="Buee M."/>
            <person name="Carver A."/>
            <person name="Chen C."/>
            <person name="Cichocki N."/>
            <person name="Clum A."/>
            <person name="Culley D."/>
            <person name="Crous P.W."/>
            <person name="Fauchery L."/>
            <person name="Girlanda M."/>
            <person name="Hayes R.D."/>
            <person name="Keri Z."/>
            <person name="LaButti K."/>
            <person name="Lipzen A."/>
            <person name="Lombard V."/>
            <person name="Magnuson J."/>
            <person name="Maillard F."/>
            <person name="Murat C."/>
            <person name="Nolan M."/>
            <person name="Ohm R.A."/>
            <person name="Pangilinan J."/>
            <person name="Pereira M.F."/>
            <person name="Perotto S."/>
            <person name="Peter M."/>
            <person name="Pfister S."/>
            <person name="Riley R."/>
            <person name="Sitrit Y."/>
            <person name="Stielow J.B."/>
            <person name="Szollosi G."/>
            <person name="Zifcakova L."/>
            <person name="Stursova M."/>
            <person name="Spatafora J.W."/>
            <person name="Tedersoo L."/>
            <person name="Vaario L.M."/>
            <person name="Yamada A."/>
            <person name="Yan M."/>
            <person name="Wang P."/>
            <person name="Xu J."/>
            <person name="Bruns T."/>
            <person name="Baldrian P."/>
            <person name="Vilgalys R."/>
            <person name="Dunand C."/>
            <person name="Henrissat B."/>
            <person name="Grigoriev I.V."/>
            <person name="Hibbett D."/>
            <person name="Nagy L.G."/>
            <person name="Martin F.M."/>
        </authorList>
    </citation>
    <scope>NUCLEOTIDE SEQUENCE</scope>
    <source>
        <strain evidence="2">UH-Tt-Lm1</strain>
    </source>
</reference>
<dbReference type="AlphaFoldDB" id="A0A9P6H4X5"/>
<comment type="caution">
    <text evidence="2">The sequence shown here is derived from an EMBL/GenBank/DDBJ whole genome shotgun (WGS) entry which is preliminary data.</text>
</comment>
<sequence length="164" mass="18646">MSPAPSVSLLSTSNGLVTFWVWLDLFHGCTCVRDWQPQGAPPIRTVEQEAFFGVGKSTNGPMRPRLQQPPGFDLFFGASSRTQPPHKSNLEHWNSGPKMVYLRRVIRNMKNAGRLSDILHYRTYGRSYHCGCVKRRKEPSVSGSLRTHFFPRHAWTFQSPTTEG</sequence>
<feature type="signal peptide" evidence="1">
    <location>
        <begin position="1"/>
        <end position="31"/>
    </location>
</feature>
<dbReference type="EMBL" id="WIUZ02000021">
    <property type="protein sequence ID" value="KAF9779009.1"/>
    <property type="molecule type" value="Genomic_DNA"/>
</dbReference>
<evidence type="ECO:0008006" key="4">
    <source>
        <dbReference type="Google" id="ProtNLM"/>
    </source>
</evidence>
<protein>
    <recommendedName>
        <fullName evidence="4">Secreted protein</fullName>
    </recommendedName>
</protein>
<gene>
    <name evidence="2" type="ORF">BJ322DRAFT_1090970</name>
</gene>
<feature type="chain" id="PRO_5040150763" description="Secreted protein" evidence="1">
    <location>
        <begin position="32"/>
        <end position="164"/>
    </location>
</feature>
<keyword evidence="1" id="KW-0732">Signal</keyword>
<accession>A0A9P6H4X5</accession>
<organism evidence="2 3">
    <name type="scientific">Thelephora terrestris</name>
    <dbReference type="NCBI Taxonomy" id="56493"/>
    <lineage>
        <taxon>Eukaryota</taxon>
        <taxon>Fungi</taxon>
        <taxon>Dikarya</taxon>
        <taxon>Basidiomycota</taxon>
        <taxon>Agaricomycotina</taxon>
        <taxon>Agaricomycetes</taxon>
        <taxon>Thelephorales</taxon>
        <taxon>Thelephoraceae</taxon>
        <taxon>Thelephora</taxon>
    </lineage>
</organism>
<reference evidence="2" key="2">
    <citation type="submission" date="2020-11" db="EMBL/GenBank/DDBJ databases">
        <authorList>
            <consortium name="DOE Joint Genome Institute"/>
            <person name="Kuo A."/>
            <person name="Miyauchi S."/>
            <person name="Kiss E."/>
            <person name="Drula E."/>
            <person name="Kohler A."/>
            <person name="Sanchez-Garcia M."/>
            <person name="Andreopoulos B."/>
            <person name="Barry K.W."/>
            <person name="Bonito G."/>
            <person name="Buee M."/>
            <person name="Carver A."/>
            <person name="Chen C."/>
            <person name="Cichocki N."/>
            <person name="Clum A."/>
            <person name="Culley D."/>
            <person name="Crous P.W."/>
            <person name="Fauchery L."/>
            <person name="Girlanda M."/>
            <person name="Hayes R."/>
            <person name="Keri Z."/>
            <person name="Labutti K."/>
            <person name="Lipzen A."/>
            <person name="Lombard V."/>
            <person name="Magnuson J."/>
            <person name="Maillard F."/>
            <person name="Morin E."/>
            <person name="Murat C."/>
            <person name="Nolan M."/>
            <person name="Ohm R."/>
            <person name="Pangilinan J."/>
            <person name="Pereira M."/>
            <person name="Perotto S."/>
            <person name="Peter M."/>
            <person name="Riley R."/>
            <person name="Sitrit Y."/>
            <person name="Stielow B."/>
            <person name="Szollosi G."/>
            <person name="Zifcakova L."/>
            <person name="Stursova M."/>
            <person name="Spatafora J.W."/>
            <person name="Tedersoo L."/>
            <person name="Vaario L.-M."/>
            <person name="Yamada A."/>
            <person name="Yan M."/>
            <person name="Wang P."/>
            <person name="Xu J."/>
            <person name="Bruns T."/>
            <person name="Baldrian P."/>
            <person name="Vilgalys R."/>
            <person name="Henrissat B."/>
            <person name="Grigoriev I.V."/>
            <person name="Hibbett D."/>
            <person name="Nagy L.G."/>
            <person name="Martin F.M."/>
        </authorList>
    </citation>
    <scope>NUCLEOTIDE SEQUENCE</scope>
    <source>
        <strain evidence="2">UH-Tt-Lm1</strain>
    </source>
</reference>
<proteinExistence type="predicted"/>
<dbReference type="Proteomes" id="UP000736335">
    <property type="component" value="Unassembled WGS sequence"/>
</dbReference>
<keyword evidence="3" id="KW-1185">Reference proteome</keyword>